<dbReference type="PROSITE" id="PS50112">
    <property type="entry name" value="PAS"/>
    <property type="match status" value="1"/>
</dbReference>
<evidence type="ECO:0000259" key="3">
    <source>
        <dbReference type="PROSITE" id="PS50113"/>
    </source>
</evidence>
<name>A0A7W6FN80_9SPHN</name>
<organism evidence="6 7">
    <name type="scientific">Sphingobium jiangsuense</name>
    <dbReference type="NCBI Taxonomy" id="870476"/>
    <lineage>
        <taxon>Bacteria</taxon>
        <taxon>Pseudomonadati</taxon>
        <taxon>Pseudomonadota</taxon>
        <taxon>Alphaproteobacteria</taxon>
        <taxon>Sphingomonadales</taxon>
        <taxon>Sphingomonadaceae</taxon>
        <taxon>Sphingobium</taxon>
    </lineage>
</organism>
<dbReference type="PROSITE" id="PS50113">
    <property type="entry name" value="PAC"/>
    <property type="match status" value="1"/>
</dbReference>
<dbReference type="SMART" id="SM00052">
    <property type="entry name" value="EAL"/>
    <property type="match status" value="1"/>
</dbReference>
<feature type="transmembrane region" description="Helical" evidence="1">
    <location>
        <begin position="111"/>
        <end position="130"/>
    </location>
</feature>
<dbReference type="Pfam" id="PF00990">
    <property type="entry name" value="GGDEF"/>
    <property type="match status" value="1"/>
</dbReference>
<feature type="transmembrane region" description="Helical" evidence="1">
    <location>
        <begin position="183"/>
        <end position="203"/>
    </location>
</feature>
<dbReference type="GO" id="GO:0035438">
    <property type="term" value="F:cyclic-di-GMP binding"/>
    <property type="evidence" value="ECO:0007669"/>
    <property type="project" value="InterPro"/>
</dbReference>
<dbReference type="SMART" id="SM00267">
    <property type="entry name" value="GGDEF"/>
    <property type="match status" value="1"/>
</dbReference>
<dbReference type="InterPro" id="IPR000014">
    <property type="entry name" value="PAS"/>
</dbReference>
<dbReference type="InterPro" id="IPR052155">
    <property type="entry name" value="Biofilm_reg_signaling"/>
</dbReference>
<dbReference type="Gene3D" id="3.30.70.270">
    <property type="match status" value="1"/>
</dbReference>
<dbReference type="Gene3D" id="2.40.10.220">
    <property type="entry name" value="predicted glycosyltransferase like domains"/>
    <property type="match status" value="1"/>
</dbReference>
<dbReference type="SMART" id="SM00091">
    <property type="entry name" value="PAS"/>
    <property type="match status" value="1"/>
</dbReference>
<dbReference type="SUPFAM" id="SSF141371">
    <property type="entry name" value="PilZ domain-like"/>
    <property type="match status" value="1"/>
</dbReference>
<dbReference type="CDD" id="cd01949">
    <property type="entry name" value="GGDEF"/>
    <property type="match status" value="1"/>
</dbReference>
<proteinExistence type="predicted"/>
<dbReference type="PANTHER" id="PTHR44757:SF2">
    <property type="entry name" value="BIOFILM ARCHITECTURE MAINTENANCE PROTEIN MBAA"/>
    <property type="match status" value="1"/>
</dbReference>
<gene>
    <name evidence="6" type="ORF">GGR43_000217</name>
</gene>
<keyword evidence="1" id="KW-0472">Membrane</keyword>
<dbReference type="SUPFAM" id="SSF55073">
    <property type="entry name" value="Nucleotide cyclase"/>
    <property type="match status" value="1"/>
</dbReference>
<dbReference type="CDD" id="cd01948">
    <property type="entry name" value="EAL"/>
    <property type="match status" value="1"/>
</dbReference>
<evidence type="ECO:0000256" key="1">
    <source>
        <dbReference type="SAM" id="Phobius"/>
    </source>
</evidence>
<feature type="transmembrane region" description="Helical" evidence="1">
    <location>
        <begin position="142"/>
        <end position="162"/>
    </location>
</feature>
<keyword evidence="1" id="KW-1133">Transmembrane helix</keyword>
<dbReference type="SUPFAM" id="SSF141868">
    <property type="entry name" value="EAL domain-like"/>
    <property type="match status" value="1"/>
</dbReference>
<dbReference type="AlphaFoldDB" id="A0A7W6FN80"/>
<feature type="domain" description="PAS" evidence="2">
    <location>
        <begin position="236"/>
        <end position="272"/>
    </location>
</feature>
<feature type="domain" description="GGDEF" evidence="5">
    <location>
        <begin position="380"/>
        <end position="513"/>
    </location>
</feature>
<feature type="domain" description="EAL" evidence="4">
    <location>
        <begin position="522"/>
        <end position="773"/>
    </location>
</feature>
<dbReference type="InterPro" id="IPR029787">
    <property type="entry name" value="Nucleotide_cyclase"/>
</dbReference>
<dbReference type="RefSeq" id="WP_188070091.1">
    <property type="nucleotide sequence ID" value="NZ_BSPS01000078.1"/>
</dbReference>
<accession>A0A7W6FN80</accession>
<dbReference type="Pfam" id="PF00989">
    <property type="entry name" value="PAS"/>
    <property type="match status" value="1"/>
</dbReference>
<dbReference type="InterPro" id="IPR001633">
    <property type="entry name" value="EAL_dom"/>
</dbReference>
<dbReference type="Gene3D" id="3.20.20.450">
    <property type="entry name" value="EAL domain"/>
    <property type="match status" value="1"/>
</dbReference>
<dbReference type="GO" id="GO:0006355">
    <property type="term" value="P:regulation of DNA-templated transcription"/>
    <property type="evidence" value="ECO:0007669"/>
    <property type="project" value="InterPro"/>
</dbReference>
<evidence type="ECO:0000313" key="7">
    <source>
        <dbReference type="Proteomes" id="UP000571950"/>
    </source>
</evidence>
<dbReference type="Proteomes" id="UP000571950">
    <property type="component" value="Unassembled WGS sequence"/>
</dbReference>
<keyword evidence="1" id="KW-0812">Transmembrane</keyword>
<dbReference type="PROSITE" id="PS50887">
    <property type="entry name" value="GGDEF"/>
    <property type="match status" value="1"/>
</dbReference>
<keyword evidence="7" id="KW-1185">Reference proteome</keyword>
<evidence type="ECO:0000259" key="5">
    <source>
        <dbReference type="PROSITE" id="PS50887"/>
    </source>
</evidence>
<dbReference type="InterPro" id="IPR035919">
    <property type="entry name" value="EAL_sf"/>
</dbReference>
<dbReference type="Pfam" id="PF00563">
    <property type="entry name" value="EAL"/>
    <property type="match status" value="1"/>
</dbReference>
<reference evidence="6 7" key="1">
    <citation type="submission" date="2020-08" db="EMBL/GenBank/DDBJ databases">
        <title>Genomic Encyclopedia of Type Strains, Phase IV (KMG-IV): sequencing the most valuable type-strain genomes for metagenomic binning, comparative biology and taxonomic classification.</title>
        <authorList>
            <person name="Goeker M."/>
        </authorList>
    </citation>
    <scope>NUCLEOTIDE SEQUENCE [LARGE SCALE GENOMIC DNA]</scope>
    <source>
        <strain evidence="6 7">DSM 26189</strain>
    </source>
</reference>
<dbReference type="SUPFAM" id="SSF55785">
    <property type="entry name" value="PYP-like sensor domain (PAS domain)"/>
    <property type="match status" value="1"/>
</dbReference>
<feature type="domain" description="PAC" evidence="3">
    <location>
        <begin position="297"/>
        <end position="348"/>
    </location>
</feature>
<dbReference type="PROSITE" id="PS50883">
    <property type="entry name" value="EAL"/>
    <property type="match status" value="1"/>
</dbReference>
<dbReference type="InterPro" id="IPR009875">
    <property type="entry name" value="PilZ_domain"/>
</dbReference>
<dbReference type="NCBIfam" id="TIGR00229">
    <property type="entry name" value="sensory_box"/>
    <property type="match status" value="1"/>
</dbReference>
<feature type="transmembrane region" description="Helical" evidence="1">
    <location>
        <begin position="47"/>
        <end position="64"/>
    </location>
</feature>
<dbReference type="EMBL" id="JACIDT010000001">
    <property type="protein sequence ID" value="MBB3924523.1"/>
    <property type="molecule type" value="Genomic_DNA"/>
</dbReference>
<dbReference type="InterPro" id="IPR043128">
    <property type="entry name" value="Rev_trsase/Diguanyl_cyclase"/>
</dbReference>
<evidence type="ECO:0000313" key="6">
    <source>
        <dbReference type="EMBL" id="MBB3924523.1"/>
    </source>
</evidence>
<dbReference type="PANTHER" id="PTHR44757">
    <property type="entry name" value="DIGUANYLATE CYCLASE DGCP"/>
    <property type="match status" value="1"/>
</dbReference>
<dbReference type="InterPro" id="IPR000160">
    <property type="entry name" value="GGDEF_dom"/>
</dbReference>
<dbReference type="InterPro" id="IPR000700">
    <property type="entry name" value="PAS-assoc_C"/>
</dbReference>
<dbReference type="NCBIfam" id="TIGR00254">
    <property type="entry name" value="GGDEF"/>
    <property type="match status" value="1"/>
</dbReference>
<dbReference type="Gene3D" id="3.30.450.20">
    <property type="entry name" value="PAS domain"/>
    <property type="match status" value="1"/>
</dbReference>
<dbReference type="InterPro" id="IPR013767">
    <property type="entry name" value="PAS_fold"/>
</dbReference>
<dbReference type="Pfam" id="PF07238">
    <property type="entry name" value="PilZ"/>
    <property type="match status" value="1"/>
</dbReference>
<sequence>MSQSGPRSIQRSYKAPPPSLAGILGLSGSDSDLSVGWVAESVRMVSLFWPLFLLAKICLMVVTVNLPVLVANYVLFDLPLLAVTAIADLAIWVMPQRRYMRRLQPYRQMRVMMALVLVSGLSMGLWYGMLDKALLDGSVSTVAAQLTLALLAMAIFGHQRLLGLTYCLGVGVSLSHDGGVGPMLLVVLMLGTLAVSTLAQARWDGRRLLATQKVEERSRRAGHLLTEYEQAGRGWFWETDRHGAITYISEPLARSLGMSADDLIGRQLTDLVVMGDRGEEETGRALGFYLTARSCFTDVPVRVALVGDERWWAISGCPILNEYGQFHGFRGSGADLTEMKRSQAEVERLAQFDSLTGLANRMQMQRMLDKSVMQPNGRPGDCALFLIDLDRFKNVNDTMGHPAGDALLREVSQRLKRVVGDRGMVGRLGGDEFKVVLPGLVDRGTLGVLADAIIASLSQPYQIEGTQVVIGASVGIAICPLDGITSETLVRNADLALYAAKGDGRGVHRFYSADMLADAEDRRQLEEDLRHALSHGGLHLVFQPVVNSRTERISGFETLLRWEHPARGPISPALFVPIAEDAGLIGALGEWVMRTACHAAARWPEDVRVAVNVSPLQFANPALPGIVMNALAASGLAPERLELELTESAFIHEGEATDQMFAQLKGLGVRLALDDFGTGYSSLGYLRKAPFDKIKIDRSFVQGAALQGSRNAAIITSIVSLAEALGMDTTAEGVETHDELALVRTLGCSQVQGFIYGVGESAEEVERRFATEGGRATAAGFQSSRSRRQSMLRSVTLLHQGQHYVARVRNISHGGAMVEGLWNVPVGTTFRLELAVGIVVDAVTRWAVDDRMGIQFVQPIDLRALQTAPPLRLAS</sequence>
<evidence type="ECO:0000259" key="4">
    <source>
        <dbReference type="PROSITE" id="PS50883"/>
    </source>
</evidence>
<comment type="caution">
    <text evidence="6">The sequence shown here is derived from an EMBL/GenBank/DDBJ whole genome shotgun (WGS) entry which is preliminary data.</text>
</comment>
<feature type="transmembrane region" description="Helical" evidence="1">
    <location>
        <begin position="70"/>
        <end position="91"/>
    </location>
</feature>
<dbReference type="InterPro" id="IPR035965">
    <property type="entry name" value="PAS-like_dom_sf"/>
</dbReference>
<protein>
    <submittedName>
        <fullName evidence="6">Diguanylate cyclase (GGDEF)-like protein/PAS domain S-box-containing protein</fullName>
    </submittedName>
</protein>
<evidence type="ECO:0000259" key="2">
    <source>
        <dbReference type="PROSITE" id="PS50112"/>
    </source>
</evidence>
<dbReference type="CDD" id="cd00130">
    <property type="entry name" value="PAS"/>
    <property type="match status" value="1"/>
</dbReference>